<reference evidence="1 2" key="1">
    <citation type="submission" date="2024-06" db="EMBL/GenBank/DDBJ databases">
        <authorList>
            <person name="Kraege A."/>
            <person name="Thomma B."/>
        </authorList>
    </citation>
    <scope>NUCLEOTIDE SEQUENCE [LARGE SCALE GENOMIC DNA]</scope>
</reference>
<organism evidence="1 2">
    <name type="scientific">Coccomyxa viridis</name>
    <dbReference type="NCBI Taxonomy" id="1274662"/>
    <lineage>
        <taxon>Eukaryota</taxon>
        <taxon>Viridiplantae</taxon>
        <taxon>Chlorophyta</taxon>
        <taxon>core chlorophytes</taxon>
        <taxon>Trebouxiophyceae</taxon>
        <taxon>Trebouxiophyceae incertae sedis</taxon>
        <taxon>Coccomyxaceae</taxon>
        <taxon>Coccomyxa</taxon>
    </lineage>
</organism>
<accession>A0ABP1FGR9</accession>
<gene>
    <name evidence="1" type="primary">g884</name>
    <name evidence="1" type="ORF">VP750_LOCUS769</name>
</gene>
<dbReference type="Proteomes" id="UP001497392">
    <property type="component" value="Unassembled WGS sequence"/>
</dbReference>
<comment type="caution">
    <text evidence="1">The sequence shown here is derived from an EMBL/GenBank/DDBJ whole genome shotgun (WGS) entry which is preliminary data.</text>
</comment>
<name>A0ABP1FGR9_9CHLO</name>
<protein>
    <submittedName>
        <fullName evidence="1">G884 protein</fullName>
    </submittedName>
</protein>
<proteinExistence type="predicted"/>
<sequence length="159" mass="17656">MELASKRFQDVLLGPSATALCRSLDLLKLRAPTPGNFRWLQKRILRYKHIKSHFSDEVLKCIEGPDGRTAPPLLPSLLATCAPAAELFLNVGPDEGENFFKIAFGASSKLDSFQANLTQHLTDLELKVDLGNISRVATRKASRRFLFNLGSGARIYLED</sequence>
<evidence type="ECO:0000313" key="1">
    <source>
        <dbReference type="EMBL" id="CAL5219110.1"/>
    </source>
</evidence>
<keyword evidence="2" id="KW-1185">Reference proteome</keyword>
<evidence type="ECO:0000313" key="2">
    <source>
        <dbReference type="Proteomes" id="UP001497392"/>
    </source>
</evidence>
<dbReference type="EMBL" id="CAXHTA020000002">
    <property type="protein sequence ID" value="CAL5219110.1"/>
    <property type="molecule type" value="Genomic_DNA"/>
</dbReference>